<feature type="domain" description="Polysaccharide export protein N-terminal" evidence="16">
    <location>
        <begin position="46"/>
        <end position="147"/>
    </location>
</feature>
<dbReference type="InterPro" id="IPR054765">
    <property type="entry name" value="SLBB_dom"/>
</dbReference>
<comment type="subcellular location">
    <subcellularLocation>
        <location evidence="1">Cell outer membrane</location>
        <topology evidence="1">Multi-pass membrane protein</topology>
    </subcellularLocation>
</comment>
<evidence type="ECO:0000256" key="2">
    <source>
        <dbReference type="ARBA" id="ARBA00009450"/>
    </source>
</evidence>
<dbReference type="GO" id="GO:0015288">
    <property type="term" value="F:porin activity"/>
    <property type="evidence" value="ECO:0007669"/>
    <property type="project" value="UniProtKB-KW"/>
</dbReference>
<dbReference type="PANTHER" id="PTHR33619">
    <property type="entry name" value="POLYSACCHARIDE EXPORT PROTEIN GFCE-RELATED"/>
    <property type="match status" value="1"/>
</dbReference>
<keyword evidence="4" id="KW-1134">Transmembrane beta strand</keyword>
<evidence type="ECO:0000256" key="8">
    <source>
        <dbReference type="ARBA" id="ARBA00023047"/>
    </source>
</evidence>
<evidence type="ECO:0000256" key="12">
    <source>
        <dbReference type="ARBA" id="ARBA00023139"/>
    </source>
</evidence>
<reference evidence="18 19" key="1">
    <citation type="submission" date="2016-10" db="EMBL/GenBank/DDBJ databases">
        <authorList>
            <person name="de Groot N.N."/>
        </authorList>
    </citation>
    <scope>NUCLEOTIDE SEQUENCE [LARGE SCALE GENOMIC DNA]</scope>
    <source>
        <strain evidence="18 19">DSM 6793</strain>
    </source>
</reference>
<dbReference type="STRING" id="927664.SAMN05421780_109154"/>
<evidence type="ECO:0000313" key="18">
    <source>
        <dbReference type="EMBL" id="SFC77143.1"/>
    </source>
</evidence>
<dbReference type="Gene3D" id="3.10.560.10">
    <property type="entry name" value="Outer membrane lipoprotein wza domain like"/>
    <property type="match status" value="1"/>
</dbReference>
<evidence type="ECO:0000256" key="3">
    <source>
        <dbReference type="ARBA" id="ARBA00022448"/>
    </source>
</evidence>
<keyword evidence="15" id="KW-1133">Transmembrane helix</keyword>
<proteinExistence type="inferred from homology"/>
<evidence type="ECO:0000256" key="13">
    <source>
        <dbReference type="ARBA" id="ARBA00023237"/>
    </source>
</evidence>
<keyword evidence="12" id="KW-0564">Palmitate</keyword>
<keyword evidence="6 15" id="KW-0812">Transmembrane</keyword>
<evidence type="ECO:0000256" key="15">
    <source>
        <dbReference type="SAM" id="Phobius"/>
    </source>
</evidence>
<evidence type="ECO:0000256" key="5">
    <source>
        <dbReference type="ARBA" id="ARBA00022597"/>
    </source>
</evidence>
<evidence type="ECO:0000256" key="4">
    <source>
        <dbReference type="ARBA" id="ARBA00022452"/>
    </source>
</evidence>
<dbReference type="GO" id="GO:0046930">
    <property type="term" value="C:pore complex"/>
    <property type="evidence" value="ECO:0007669"/>
    <property type="project" value="UniProtKB-KW"/>
</dbReference>
<keyword evidence="7" id="KW-0732">Signal</keyword>
<evidence type="ECO:0000256" key="14">
    <source>
        <dbReference type="ARBA" id="ARBA00023288"/>
    </source>
</evidence>
<keyword evidence="5" id="KW-0762">Sugar transport</keyword>
<dbReference type="AlphaFoldDB" id="A0A1I1M3H3"/>
<dbReference type="EMBL" id="FOLE01000009">
    <property type="protein sequence ID" value="SFC77143.1"/>
    <property type="molecule type" value="Genomic_DNA"/>
</dbReference>
<keyword evidence="8" id="KW-0625">Polysaccharide transport</keyword>
<protein>
    <submittedName>
        <fullName evidence="18">Polysaccharide export outer membrane protein</fullName>
    </submittedName>
</protein>
<keyword evidence="19" id="KW-1185">Reference proteome</keyword>
<dbReference type="OrthoDB" id="662756at2"/>
<dbReference type="RefSeq" id="WP_091514788.1">
    <property type="nucleotide sequence ID" value="NZ_FOLE01000009.1"/>
</dbReference>
<accession>A0A1I1M3H3</accession>
<feature type="transmembrane region" description="Helical" evidence="15">
    <location>
        <begin position="244"/>
        <end position="262"/>
    </location>
</feature>
<keyword evidence="14" id="KW-0449">Lipoprotein</keyword>
<comment type="similarity">
    <text evidence="2">Belongs to the BexD/CtrA/VexA family.</text>
</comment>
<dbReference type="InterPro" id="IPR003715">
    <property type="entry name" value="Poly_export_N"/>
</dbReference>
<keyword evidence="11 15" id="KW-0472">Membrane</keyword>
<dbReference type="GO" id="GO:0015159">
    <property type="term" value="F:polysaccharide transmembrane transporter activity"/>
    <property type="evidence" value="ECO:0007669"/>
    <property type="project" value="InterPro"/>
</dbReference>
<evidence type="ECO:0000256" key="10">
    <source>
        <dbReference type="ARBA" id="ARBA00023114"/>
    </source>
</evidence>
<dbReference type="PROSITE" id="PS51257">
    <property type="entry name" value="PROKAR_LIPOPROTEIN"/>
    <property type="match status" value="1"/>
</dbReference>
<evidence type="ECO:0000256" key="7">
    <source>
        <dbReference type="ARBA" id="ARBA00022729"/>
    </source>
</evidence>
<keyword evidence="13" id="KW-0998">Cell outer membrane</keyword>
<evidence type="ECO:0000256" key="9">
    <source>
        <dbReference type="ARBA" id="ARBA00023065"/>
    </source>
</evidence>
<keyword evidence="9" id="KW-0406">Ion transport</keyword>
<evidence type="ECO:0000256" key="6">
    <source>
        <dbReference type="ARBA" id="ARBA00022692"/>
    </source>
</evidence>
<dbReference type="GO" id="GO:0006811">
    <property type="term" value="P:monoatomic ion transport"/>
    <property type="evidence" value="ECO:0007669"/>
    <property type="project" value="UniProtKB-KW"/>
</dbReference>
<organism evidence="18 19">
    <name type="scientific">Flexibacter flexilis DSM 6793</name>
    <dbReference type="NCBI Taxonomy" id="927664"/>
    <lineage>
        <taxon>Bacteria</taxon>
        <taxon>Pseudomonadati</taxon>
        <taxon>Bacteroidota</taxon>
        <taxon>Cytophagia</taxon>
        <taxon>Cytophagales</taxon>
        <taxon>Flexibacteraceae</taxon>
        <taxon>Flexibacter</taxon>
    </lineage>
</organism>
<dbReference type="Pfam" id="PF22461">
    <property type="entry name" value="SLBB_2"/>
    <property type="match status" value="1"/>
</dbReference>
<keyword evidence="3" id="KW-0813">Transport</keyword>
<sequence length="267" mass="29875">MIKNLQTAFCFCLFVCLSVSCIPRKSYIYLQSKVKPEPDSVFLKVEKQKYLVRPGDILYITVLCPDQEAVALFNIESARNSTTGNSSSNMGAGGGYFSGYIINDSGEIRMPMIGKINVQGLPLDSIDARISRKLSLYLNDVIVKVRLYSFKITVLGDVKNPGVQNVMAERFTILEAIGNANDLTDYGDRKRIELLRATPDGYMVHKIDLTDQDLVKSPYFFMAPNDILYVKPITAKMVRLNYPVYGYITTGVSAILLALSLFNRFSN</sequence>
<evidence type="ECO:0000259" key="17">
    <source>
        <dbReference type="Pfam" id="PF22461"/>
    </source>
</evidence>
<keyword evidence="10" id="KW-0626">Porin</keyword>
<evidence type="ECO:0000259" key="16">
    <source>
        <dbReference type="Pfam" id="PF02563"/>
    </source>
</evidence>
<dbReference type="GO" id="GO:0009279">
    <property type="term" value="C:cell outer membrane"/>
    <property type="evidence" value="ECO:0007669"/>
    <property type="project" value="UniProtKB-SubCell"/>
</dbReference>
<evidence type="ECO:0000256" key="11">
    <source>
        <dbReference type="ARBA" id="ARBA00023136"/>
    </source>
</evidence>
<dbReference type="Pfam" id="PF02563">
    <property type="entry name" value="Poly_export"/>
    <property type="match status" value="1"/>
</dbReference>
<feature type="domain" description="SLBB" evidence="17">
    <location>
        <begin position="151"/>
        <end position="230"/>
    </location>
</feature>
<name>A0A1I1M3H3_9BACT</name>
<dbReference type="PANTHER" id="PTHR33619:SF3">
    <property type="entry name" value="POLYSACCHARIDE EXPORT PROTEIN GFCE-RELATED"/>
    <property type="match status" value="1"/>
</dbReference>
<evidence type="ECO:0000313" key="19">
    <source>
        <dbReference type="Proteomes" id="UP000199514"/>
    </source>
</evidence>
<evidence type="ECO:0000256" key="1">
    <source>
        <dbReference type="ARBA" id="ARBA00004571"/>
    </source>
</evidence>
<dbReference type="Gene3D" id="3.30.1950.10">
    <property type="entry name" value="wza like domain"/>
    <property type="match status" value="1"/>
</dbReference>
<gene>
    <name evidence="18" type="ORF">SAMN05421780_109154</name>
</gene>
<dbReference type="Proteomes" id="UP000199514">
    <property type="component" value="Unassembled WGS sequence"/>
</dbReference>
<dbReference type="InterPro" id="IPR049712">
    <property type="entry name" value="Poly_export"/>
</dbReference>